<feature type="domain" description="Reverse transcriptase Ty1/copia-type" evidence="1">
    <location>
        <begin position="29"/>
        <end position="271"/>
    </location>
</feature>
<dbReference type="AlphaFoldDB" id="A0A1Y1K3D6"/>
<dbReference type="EMBL" id="GEZM01097779">
    <property type="protein sequence ID" value="JAV54115.1"/>
    <property type="molecule type" value="Transcribed_RNA"/>
</dbReference>
<proteinExistence type="predicted"/>
<evidence type="ECO:0000259" key="1">
    <source>
        <dbReference type="Pfam" id="PF07727"/>
    </source>
</evidence>
<organism evidence="2">
    <name type="scientific">Photinus pyralis</name>
    <name type="common">Common eastern firefly</name>
    <name type="synonym">Lampyris pyralis</name>
    <dbReference type="NCBI Taxonomy" id="7054"/>
    <lineage>
        <taxon>Eukaryota</taxon>
        <taxon>Metazoa</taxon>
        <taxon>Ecdysozoa</taxon>
        <taxon>Arthropoda</taxon>
        <taxon>Hexapoda</taxon>
        <taxon>Insecta</taxon>
        <taxon>Pterygota</taxon>
        <taxon>Neoptera</taxon>
        <taxon>Endopterygota</taxon>
        <taxon>Coleoptera</taxon>
        <taxon>Polyphaga</taxon>
        <taxon>Elateriformia</taxon>
        <taxon>Elateroidea</taxon>
        <taxon>Lampyridae</taxon>
        <taxon>Lampyrinae</taxon>
        <taxon>Photinus</taxon>
    </lineage>
</organism>
<sequence>MKFGDIAKRNDSDQWMKAVNEEMNSLKRNETWSLVERPSNRAVITCKWIFSRKRNAAGELETYKARLVARGFTQREGFDFNETYSPVAKITTVRLLLALAVERDLEIHQMDVKTAFLNGKLEEDIYMEQPDGFVQGKLVCKLNKSLYGLKQASRVWNERFHTFVVRIGFLRSQYDQCLYLMGSGASMILLLLYVDDLILLGKNLDKILIVKRLIAAEFEMRDMGEIKTFLGINIQRNRDAGTLYLSQRKYLEDVLRRFNMNNCNPVATPMEIQTKKITRSESEFTKKPYRELIGCLMYIAYATRPDLCAAVGYFSQFQSCATDEHWIGAKRILRYVKSSLDLRLLYNCHYKSPVLEGFADADYGSESNERKSISGNIIKVFGSTVGWTARKQTSVALSTTESEYISLAIAAAEIIWYRGILCEIGISLDGPTIIHEDNQGAIKIALGEKVSQRTKHIDIKYHFIRDCIEKQIINLRYIKTQEQQADIMTKGLSKNVFQYICKKIGLVN</sequence>
<dbReference type="CDD" id="cd09272">
    <property type="entry name" value="RNase_HI_RT_Ty1"/>
    <property type="match status" value="1"/>
</dbReference>
<dbReference type="PANTHER" id="PTHR11439">
    <property type="entry name" value="GAG-POL-RELATED RETROTRANSPOSON"/>
    <property type="match status" value="1"/>
</dbReference>
<dbReference type="GO" id="GO:0071897">
    <property type="term" value="P:DNA biosynthetic process"/>
    <property type="evidence" value="ECO:0007669"/>
    <property type="project" value="UniProtKB-ARBA"/>
</dbReference>
<dbReference type="SUPFAM" id="SSF56672">
    <property type="entry name" value="DNA/RNA polymerases"/>
    <property type="match status" value="1"/>
</dbReference>
<dbReference type="InterPro" id="IPR043502">
    <property type="entry name" value="DNA/RNA_pol_sf"/>
</dbReference>
<dbReference type="PANTHER" id="PTHR11439:SF483">
    <property type="entry name" value="PEPTIDE SYNTHASE GLIP-LIKE, PUTATIVE (AFU_ORTHOLOGUE AFUA_3G12920)-RELATED"/>
    <property type="match status" value="1"/>
</dbReference>
<dbReference type="InterPro" id="IPR013103">
    <property type="entry name" value="RVT_2"/>
</dbReference>
<protein>
    <recommendedName>
        <fullName evidence="1">Reverse transcriptase Ty1/copia-type domain-containing protein</fullName>
    </recommendedName>
</protein>
<accession>A0A1Y1K3D6</accession>
<evidence type="ECO:0000313" key="2">
    <source>
        <dbReference type="EMBL" id="JAV54115.1"/>
    </source>
</evidence>
<dbReference type="Pfam" id="PF07727">
    <property type="entry name" value="RVT_2"/>
    <property type="match status" value="1"/>
</dbReference>
<name>A0A1Y1K3D6_PHOPY</name>
<reference evidence="2" key="1">
    <citation type="journal article" date="2016" name="Sci. Rep.">
        <title>Molecular characterization of firefly nuptial gifts: a multi-omics approach sheds light on postcopulatory sexual selection.</title>
        <authorList>
            <person name="Al-Wathiqui N."/>
            <person name="Fallon T.R."/>
            <person name="South A."/>
            <person name="Weng J.K."/>
            <person name="Lewis S.M."/>
        </authorList>
    </citation>
    <scope>NUCLEOTIDE SEQUENCE</scope>
</reference>